<dbReference type="SUPFAM" id="SSF52091">
    <property type="entry name" value="SpoIIaa-like"/>
    <property type="match status" value="1"/>
</dbReference>
<proteinExistence type="predicted"/>
<evidence type="ECO:0000313" key="1">
    <source>
        <dbReference type="EMBL" id="NKI18327.1"/>
    </source>
</evidence>
<evidence type="ECO:0000313" key="2">
    <source>
        <dbReference type="Proteomes" id="UP000765845"/>
    </source>
</evidence>
<keyword evidence="2" id="KW-1185">Reference proteome</keyword>
<protein>
    <submittedName>
        <fullName evidence="1">STAS/SEC14 domain-containing protein</fullName>
    </submittedName>
</protein>
<comment type="caution">
    <text evidence="1">The sequence shown here is derived from an EMBL/GenBank/DDBJ whole genome shotgun (WGS) entry which is preliminary data.</text>
</comment>
<dbReference type="EMBL" id="JAAWWK010000004">
    <property type="protein sequence ID" value="NKI18327.1"/>
    <property type="molecule type" value="Genomic_DNA"/>
</dbReference>
<reference evidence="1 2" key="1">
    <citation type="submission" date="2020-04" db="EMBL/GenBank/DDBJ databases">
        <authorList>
            <person name="Yoon J."/>
        </authorList>
    </citation>
    <scope>NUCLEOTIDE SEQUENCE [LARGE SCALE GENOMIC DNA]</scope>
    <source>
        <strain evidence="1 2">KMU-166</strain>
    </source>
</reference>
<organism evidence="1 2">
    <name type="scientific">Spongiibacter thalassae</name>
    <dbReference type="NCBI Taxonomy" id="2721624"/>
    <lineage>
        <taxon>Bacteria</taxon>
        <taxon>Pseudomonadati</taxon>
        <taxon>Pseudomonadota</taxon>
        <taxon>Gammaproteobacteria</taxon>
        <taxon>Cellvibrionales</taxon>
        <taxon>Spongiibacteraceae</taxon>
        <taxon>Spongiibacter</taxon>
    </lineage>
</organism>
<dbReference type="Proteomes" id="UP000765845">
    <property type="component" value="Unassembled WGS sequence"/>
</dbReference>
<dbReference type="InterPro" id="IPR036513">
    <property type="entry name" value="STAS_dom_sf"/>
</dbReference>
<sequence length="127" mass="14619">MLELLPIPIGNVVGVKVSGKVNHQDMERVLVEVKRKLKDHESLGVYIELDHFKGFTLRGLLKEMRLLSCFLGHFTRTALVSDTQWYRRAAQIITHWTPNIEIEHFTPIQHDEALIWVSERDVGAFSG</sequence>
<accession>A0ABX1GJ01</accession>
<dbReference type="RefSeq" id="WP_168450843.1">
    <property type="nucleotide sequence ID" value="NZ_JAAWWK010000004.1"/>
</dbReference>
<gene>
    <name evidence="1" type="ORF">HCU74_13000</name>
</gene>
<name>A0ABX1GJ01_9GAMM</name>
<dbReference type="InterPro" id="IPR021866">
    <property type="entry name" value="SpoIIAA-like"/>
</dbReference>
<dbReference type="Gene3D" id="3.40.50.10600">
    <property type="entry name" value="SpoIIaa-like domains"/>
    <property type="match status" value="1"/>
</dbReference>
<dbReference type="Pfam" id="PF11964">
    <property type="entry name" value="SpoIIAA-like"/>
    <property type="match status" value="1"/>
</dbReference>
<dbReference type="InterPro" id="IPR038396">
    <property type="entry name" value="SpoIIAA-like_sf"/>
</dbReference>